<dbReference type="Proteomes" id="UP000287651">
    <property type="component" value="Unassembled WGS sequence"/>
</dbReference>
<dbReference type="GO" id="GO:0017110">
    <property type="term" value="F:nucleoside diphosphate phosphatase activity"/>
    <property type="evidence" value="ECO:0007669"/>
    <property type="project" value="TreeGrafter"/>
</dbReference>
<dbReference type="Gene3D" id="3.30.420.40">
    <property type="match status" value="1"/>
</dbReference>
<dbReference type="GO" id="GO:0016020">
    <property type="term" value="C:membrane"/>
    <property type="evidence" value="ECO:0007669"/>
    <property type="project" value="TreeGrafter"/>
</dbReference>
<evidence type="ECO:0000313" key="6">
    <source>
        <dbReference type="Proteomes" id="UP000287651"/>
    </source>
</evidence>
<evidence type="ECO:0000313" key="5">
    <source>
        <dbReference type="EMBL" id="RRT59709.1"/>
    </source>
</evidence>
<evidence type="ECO:0000256" key="1">
    <source>
        <dbReference type="ARBA" id="ARBA00009283"/>
    </source>
</evidence>
<dbReference type="PANTHER" id="PTHR11782">
    <property type="entry name" value="ADENOSINE/GUANOSINE DIPHOSPHATASE"/>
    <property type="match status" value="1"/>
</dbReference>
<dbReference type="InterPro" id="IPR000407">
    <property type="entry name" value="GDA1_CD39_NTPase"/>
</dbReference>
<protein>
    <submittedName>
        <fullName evidence="5">Uncharacterized protein</fullName>
    </submittedName>
</protein>
<reference evidence="5 6" key="1">
    <citation type="journal article" date="2014" name="Agronomy (Basel)">
        <title>A Draft Genome Sequence for Ensete ventricosum, the Drought-Tolerant Tree Against Hunger.</title>
        <authorList>
            <person name="Harrison J."/>
            <person name="Moore K.A."/>
            <person name="Paszkiewicz K."/>
            <person name="Jones T."/>
            <person name="Grant M."/>
            <person name="Ambacheew D."/>
            <person name="Muzemil S."/>
            <person name="Studholme D.J."/>
        </authorList>
    </citation>
    <scope>NUCLEOTIDE SEQUENCE [LARGE SCALE GENOMIC DNA]</scope>
</reference>
<dbReference type="EMBL" id="AMZH03008100">
    <property type="protein sequence ID" value="RRT59709.1"/>
    <property type="molecule type" value="Genomic_DNA"/>
</dbReference>
<feature type="transmembrane region" description="Helical" evidence="4">
    <location>
        <begin position="145"/>
        <end position="164"/>
    </location>
</feature>
<keyword evidence="4" id="KW-1133">Transmembrane helix</keyword>
<sequence length="248" mass="27291">MRLRRNGCWYIFSARDSVDIPSASMGLSFYIQLPAVTLRPLITTLAIGEGERIEREEGVGGDRAAFCRLRTLLSISNSLSTSKLDPSQETPLKPPTPTPSSSSNGLIRYRSPSAPELSRAPAELEAKMKRARQESFPDKIHRFRGVILVVAGPLLLISFVLFLMPRSPATISIAGRKAMLGGGGEPRSKSYAVIFDAGSSGSRVHVYCFDEKLDLLHIGMELELFIQVRVQLLIFLKLTVISSVALRF</sequence>
<dbReference type="PANTHER" id="PTHR11782:SF83">
    <property type="entry name" value="GUANOSINE-DIPHOSPHATASE"/>
    <property type="match status" value="1"/>
</dbReference>
<name>A0A426Z6V8_ENSVE</name>
<dbReference type="Pfam" id="PF01150">
    <property type="entry name" value="GDA1_CD39"/>
    <property type="match status" value="1"/>
</dbReference>
<keyword evidence="4" id="KW-0812">Transmembrane</keyword>
<dbReference type="AlphaFoldDB" id="A0A426Z6V8"/>
<comment type="similarity">
    <text evidence="1">Belongs to the GDA1/CD39 NTPase family.</text>
</comment>
<evidence type="ECO:0000256" key="3">
    <source>
        <dbReference type="SAM" id="MobiDB-lite"/>
    </source>
</evidence>
<feature type="transmembrane region" description="Helical" evidence="4">
    <location>
        <begin position="224"/>
        <end position="246"/>
    </location>
</feature>
<proteinExistence type="inferred from homology"/>
<organism evidence="5 6">
    <name type="scientific">Ensete ventricosum</name>
    <name type="common">Abyssinian banana</name>
    <name type="synonym">Musa ensete</name>
    <dbReference type="NCBI Taxonomy" id="4639"/>
    <lineage>
        <taxon>Eukaryota</taxon>
        <taxon>Viridiplantae</taxon>
        <taxon>Streptophyta</taxon>
        <taxon>Embryophyta</taxon>
        <taxon>Tracheophyta</taxon>
        <taxon>Spermatophyta</taxon>
        <taxon>Magnoliopsida</taxon>
        <taxon>Liliopsida</taxon>
        <taxon>Zingiberales</taxon>
        <taxon>Musaceae</taxon>
        <taxon>Ensete</taxon>
    </lineage>
</organism>
<gene>
    <name evidence="5" type="ORF">B296_00045606</name>
</gene>
<evidence type="ECO:0000256" key="2">
    <source>
        <dbReference type="ARBA" id="ARBA00022801"/>
    </source>
</evidence>
<dbReference type="GO" id="GO:0009134">
    <property type="term" value="P:nucleoside diphosphate catabolic process"/>
    <property type="evidence" value="ECO:0007669"/>
    <property type="project" value="TreeGrafter"/>
</dbReference>
<evidence type="ECO:0000256" key="4">
    <source>
        <dbReference type="SAM" id="Phobius"/>
    </source>
</evidence>
<accession>A0A426Z6V8</accession>
<keyword evidence="2" id="KW-0378">Hydrolase</keyword>
<comment type="caution">
    <text evidence="5">The sequence shown here is derived from an EMBL/GenBank/DDBJ whole genome shotgun (WGS) entry which is preliminary data.</text>
</comment>
<keyword evidence="4" id="KW-0472">Membrane</keyword>
<feature type="region of interest" description="Disordered" evidence="3">
    <location>
        <begin position="80"/>
        <end position="108"/>
    </location>
</feature>